<accession>A0ABD6EKA2</accession>
<reference evidence="3 4" key="1">
    <citation type="submission" date="2024-08" db="EMBL/GenBank/DDBJ databases">
        <title>Gnathostoma spinigerum genome.</title>
        <authorList>
            <person name="Gonzalez-Bertolin B."/>
            <person name="Monzon S."/>
            <person name="Zaballos A."/>
            <person name="Jimenez P."/>
            <person name="Dekumyoy P."/>
            <person name="Varona S."/>
            <person name="Cuesta I."/>
            <person name="Sumanam S."/>
            <person name="Adisakwattana P."/>
            <person name="Gasser R.B."/>
            <person name="Hernandez-Gonzalez A."/>
            <person name="Young N.D."/>
            <person name="Perteguer M.J."/>
        </authorList>
    </citation>
    <scope>NUCLEOTIDE SEQUENCE [LARGE SCALE GENOMIC DNA]</scope>
    <source>
        <strain evidence="3">AL3</strain>
        <tissue evidence="3">Liver</tissue>
    </source>
</reference>
<feature type="compositionally biased region" description="Polar residues" evidence="1">
    <location>
        <begin position="12"/>
        <end position="32"/>
    </location>
</feature>
<dbReference type="AlphaFoldDB" id="A0ABD6EKA2"/>
<feature type="region of interest" description="Disordered" evidence="1">
    <location>
        <begin position="116"/>
        <end position="150"/>
    </location>
</feature>
<evidence type="ECO:0000313" key="4">
    <source>
        <dbReference type="Proteomes" id="UP001608902"/>
    </source>
</evidence>
<dbReference type="Pfam" id="PF07647">
    <property type="entry name" value="SAM_2"/>
    <property type="match status" value="1"/>
</dbReference>
<evidence type="ECO:0000256" key="1">
    <source>
        <dbReference type="SAM" id="MobiDB-lite"/>
    </source>
</evidence>
<name>A0ABD6EKA2_9BILA</name>
<evidence type="ECO:0000259" key="2">
    <source>
        <dbReference type="PROSITE" id="PS50105"/>
    </source>
</evidence>
<dbReference type="InterPro" id="IPR013761">
    <property type="entry name" value="SAM/pointed_sf"/>
</dbReference>
<feature type="region of interest" description="Disordered" evidence="1">
    <location>
        <begin position="167"/>
        <end position="186"/>
    </location>
</feature>
<sequence length="443" mass="49031">MKGVKEVDRHQSQSTYSTQCDSNNADESTSTAVCDEDGNKLDSTEEIIEQRGTIIGVSSVSEFDDDDFDSFDEQSPYGDEIREEIREICNEVKALPNFDNTWERSTNELNSALNSTVTNESDEVRPSVAASNKRFSTLSTPADDRHAIPLSPTKKFTTHLVIDADSAYPSDASDSSPSSASSNADGQICPVRKSCPDLRLSAGSQCRNFEAHQIHGPHEQRSKIKRLTTQWSTKPLSEWTLDDVILWLQSCKLDEVASIIIGYDIGGSDIENWDDAALIQLGIIGEETRRTLLAELSTIKERQMKTSNSVSRLHSSKDKTRLPLFSLVRSDNYDQVIAVETSLSTRDITVAEGRLGCLQVTKVNGANIPLCEQDCFLEINGRPGRGFRSPLMFTKLVSEAAGEPIRIVVLRRRCSTKEVHGDSPESAEYLQQTLSNTEKVSGR</sequence>
<feature type="region of interest" description="Disordered" evidence="1">
    <location>
        <begin position="1"/>
        <end position="40"/>
    </location>
</feature>
<feature type="compositionally biased region" description="Basic and acidic residues" evidence="1">
    <location>
        <begin position="1"/>
        <end position="11"/>
    </location>
</feature>
<keyword evidence="4" id="KW-1185">Reference proteome</keyword>
<feature type="region of interest" description="Disordered" evidence="1">
    <location>
        <begin position="419"/>
        <end position="443"/>
    </location>
</feature>
<dbReference type="EMBL" id="JBGFUD010005500">
    <property type="protein sequence ID" value="MFH4980399.1"/>
    <property type="molecule type" value="Genomic_DNA"/>
</dbReference>
<organism evidence="3 4">
    <name type="scientific">Gnathostoma spinigerum</name>
    <dbReference type="NCBI Taxonomy" id="75299"/>
    <lineage>
        <taxon>Eukaryota</taxon>
        <taxon>Metazoa</taxon>
        <taxon>Ecdysozoa</taxon>
        <taxon>Nematoda</taxon>
        <taxon>Chromadorea</taxon>
        <taxon>Rhabditida</taxon>
        <taxon>Spirurina</taxon>
        <taxon>Gnathostomatomorpha</taxon>
        <taxon>Gnathostomatoidea</taxon>
        <taxon>Gnathostomatidae</taxon>
        <taxon>Gnathostoma</taxon>
    </lineage>
</organism>
<dbReference type="PROSITE" id="PS50105">
    <property type="entry name" value="SAM_DOMAIN"/>
    <property type="match status" value="1"/>
</dbReference>
<gene>
    <name evidence="3" type="ORF">AB6A40_007108</name>
</gene>
<feature type="compositionally biased region" description="Polar residues" evidence="1">
    <location>
        <begin position="429"/>
        <end position="443"/>
    </location>
</feature>
<dbReference type="Proteomes" id="UP001608902">
    <property type="component" value="Unassembled WGS sequence"/>
</dbReference>
<proteinExistence type="predicted"/>
<evidence type="ECO:0000313" key="3">
    <source>
        <dbReference type="EMBL" id="MFH4980399.1"/>
    </source>
</evidence>
<dbReference type="Gene3D" id="1.10.150.50">
    <property type="entry name" value="Transcription Factor, Ets-1"/>
    <property type="match status" value="1"/>
</dbReference>
<feature type="compositionally biased region" description="Polar residues" evidence="1">
    <location>
        <begin position="129"/>
        <end position="140"/>
    </location>
</feature>
<dbReference type="SUPFAM" id="SSF47769">
    <property type="entry name" value="SAM/Pointed domain"/>
    <property type="match status" value="1"/>
</dbReference>
<dbReference type="InterPro" id="IPR001660">
    <property type="entry name" value="SAM"/>
</dbReference>
<comment type="caution">
    <text evidence="3">The sequence shown here is derived from an EMBL/GenBank/DDBJ whole genome shotgun (WGS) entry which is preliminary data.</text>
</comment>
<protein>
    <recommendedName>
        <fullName evidence="2">SAM domain-containing protein</fullName>
    </recommendedName>
</protein>
<feature type="compositionally biased region" description="Low complexity" evidence="1">
    <location>
        <begin position="167"/>
        <end position="185"/>
    </location>
</feature>
<feature type="domain" description="SAM" evidence="2">
    <location>
        <begin position="239"/>
        <end position="302"/>
    </location>
</feature>
<dbReference type="SMART" id="SM00454">
    <property type="entry name" value="SAM"/>
    <property type="match status" value="1"/>
</dbReference>